<comment type="caution">
    <text evidence="1">The sequence shown here is derived from an EMBL/GenBank/DDBJ whole genome shotgun (WGS) entry which is preliminary data.</text>
</comment>
<dbReference type="EMBL" id="JOJR01000002">
    <property type="protein sequence ID" value="RCN53370.1"/>
    <property type="molecule type" value="Genomic_DNA"/>
</dbReference>
<gene>
    <name evidence="1" type="ORF">ANCCAN_00433</name>
</gene>
<proteinExistence type="predicted"/>
<name>A0A368HD86_ANCCA</name>
<organism evidence="1 2">
    <name type="scientific">Ancylostoma caninum</name>
    <name type="common">Dog hookworm</name>
    <dbReference type="NCBI Taxonomy" id="29170"/>
    <lineage>
        <taxon>Eukaryota</taxon>
        <taxon>Metazoa</taxon>
        <taxon>Ecdysozoa</taxon>
        <taxon>Nematoda</taxon>
        <taxon>Chromadorea</taxon>
        <taxon>Rhabditida</taxon>
        <taxon>Rhabditina</taxon>
        <taxon>Rhabditomorpha</taxon>
        <taxon>Strongyloidea</taxon>
        <taxon>Ancylostomatidae</taxon>
        <taxon>Ancylostomatinae</taxon>
        <taxon>Ancylostoma</taxon>
    </lineage>
</organism>
<accession>A0A368HD86</accession>
<reference evidence="1 2" key="1">
    <citation type="submission" date="2014-10" db="EMBL/GenBank/DDBJ databases">
        <title>Draft genome of the hookworm Ancylostoma caninum.</title>
        <authorList>
            <person name="Mitreva M."/>
        </authorList>
    </citation>
    <scope>NUCLEOTIDE SEQUENCE [LARGE SCALE GENOMIC DNA]</scope>
    <source>
        <strain evidence="1 2">Baltimore</strain>
    </source>
</reference>
<evidence type="ECO:0000313" key="1">
    <source>
        <dbReference type="EMBL" id="RCN53370.1"/>
    </source>
</evidence>
<dbReference type="AlphaFoldDB" id="A0A368HD86"/>
<keyword evidence="2" id="KW-1185">Reference proteome</keyword>
<evidence type="ECO:0000313" key="2">
    <source>
        <dbReference type="Proteomes" id="UP000252519"/>
    </source>
</evidence>
<dbReference type="Proteomes" id="UP000252519">
    <property type="component" value="Unassembled WGS sequence"/>
</dbReference>
<protein>
    <submittedName>
        <fullName evidence="1">Uncharacterized protein</fullName>
    </submittedName>
</protein>
<sequence length="66" mass="7620">MALIRRVYIDNDDDDCSSDEERQLLPEIAAEKSLSCPSLFGYQFAIDATQDSNFQRLIKNFDNLEM</sequence>